<evidence type="ECO:0000313" key="2">
    <source>
        <dbReference type="Proteomes" id="UP000280405"/>
    </source>
</evidence>
<dbReference type="RefSeq" id="WP_120384722.1">
    <property type="nucleotide sequence ID" value="NZ_RAXT01000034.1"/>
</dbReference>
<reference evidence="1 2" key="1">
    <citation type="submission" date="2018-09" db="EMBL/GenBank/DDBJ databases">
        <title>The draft genome of Acinetobacter spp. strains.</title>
        <authorList>
            <person name="Qin J."/>
            <person name="Feng Y."/>
            <person name="Zong Z."/>
        </authorList>
    </citation>
    <scope>NUCLEOTIDE SEQUENCE [LARGE SCALE GENOMIC DNA]</scope>
    <source>
        <strain evidence="1 2">WCHAc060115</strain>
    </source>
</reference>
<name>A0A3A8EPK7_9GAMM</name>
<organism evidence="1 2">
    <name type="scientific">Acinetobacter rongchengensis</name>
    <dbReference type="NCBI Taxonomy" id="2419601"/>
    <lineage>
        <taxon>Bacteria</taxon>
        <taxon>Pseudomonadati</taxon>
        <taxon>Pseudomonadota</taxon>
        <taxon>Gammaproteobacteria</taxon>
        <taxon>Moraxellales</taxon>
        <taxon>Moraxellaceae</taxon>
        <taxon>Acinetobacter</taxon>
    </lineage>
</organism>
<dbReference type="Proteomes" id="UP000280405">
    <property type="component" value="Unassembled WGS sequence"/>
</dbReference>
<proteinExistence type="predicted"/>
<evidence type="ECO:0008006" key="3">
    <source>
        <dbReference type="Google" id="ProtNLM"/>
    </source>
</evidence>
<dbReference type="OrthoDB" id="9917926at2"/>
<dbReference type="AlphaFoldDB" id="A0A3A8EPK7"/>
<keyword evidence="2" id="KW-1185">Reference proteome</keyword>
<gene>
    <name evidence="1" type="ORF">D7V20_13515</name>
</gene>
<dbReference type="PROSITE" id="PS51257">
    <property type="entry name" value="PROKAR_LIPOPROTEIN"/>
    <property type="match status" value="1"/>
</dbReference>
<comment type="caution">
    <text evidence="1">The sequence shown here is derived from an EMBL/GenBank/DDBJ whole genome shotgun (WGS) entry which is preliminary data.</text>
</comment>
<accession>A0A3A8EPK7</accession>
<evidence type="ECO:0000313" key="1">
    <source>
        <dbReference type="EMBL" id="RKG36812.1"/>
    </source>
</evidence>
<sequence length="140" mass="16344">MKNNFLILSIILFSLIGCKKKYEETFEYKIFDKEICAIKNKIVEKSNKINWLFPEVRNSTGKVISENLKIDKNTTEYLFCSDLDNFKNELGEGIIQSDIAIELDYTSSVQEYNLRNYSCIINNTIKLNLSKQDLHKICIK</sequence>
<protein>
    <recommendedName>
        <fullName evidence="3">Lipoprotein</fullName>
    </recommendedName>
</protein>
<dbReference type="EMBL" id="RAXT01000034">
    <property type="protein sequence ID" value="RKG36812.1"/>
    <property type="molecule type" value="Genomic_DNA"/>
</dbReference>